<evidence type="ECO:0000256" key="9">
    <source>
        <dbReference type="SAM" id="MobiDB-lite"/>
    </source>
</evidence>
<feature type="domain" description="G-protein coupled receptors family 1 profile" evidence="11">
    <location>
        <begin position="74"/>
        <end position="342"/>
    </location>
</feature>
<dbReference type="InterPro" id="IPR000276">
    <property type="entry name" value="GPCR_Rhodpsn"/>
</dbReference>
<protein>
    <recommendedName>
        <fullName evidence="11">G-protein coupled receptors family 1 profile domain-containing protein</fullName>
    </recommendedName>
</protein>
<feature type="transmembrane region" description="Helical" evidence="10">
    <location>
        <begin position="133"/>
        <end position="155"/>
    </location>
</feature>
<comment type="subcellular location">
    <subcellularLocation>
        <location evidence="1">Membrane</location>
        <topology evidence="1">Multi-pass membrane protein</topology>
    </subcellularLocation>
</comment>
<evidence type="ECO:0000259" key="11">
    <source>
        <dbReference type="PROSITE" id="PS50262"/>
    </source>
</evidence>
<organism evidence="12 13">
    <name type="scientific">Strongylocentrotus purpuratus</name>
    <name type="common">Purple sea urchin</name>
    <dbReference type="NCBI Taxonomy" id="7668"/>
    <lineage>
        <taxon>Eukaryota</taxon>
        <taxon>Metazoa</taxon>
        <taxon>Echinodermata</taxon>
        <taxon>Eleutherozoa</taxon>
        <taxon>Echinozoa</taxon>
        <taxon>Echinoidea</taxon>
        <taxon>Euechinoidea</taxon>
        <taxon>Echinacea</taxon>
        <taxon>Camarodonta</taxon>
        <taxon>Echinidea</taxon>
        <taxon>Strongylocentrotidae</taxon>
        <taxon>Strongylocentrotus</taxon>
    </lineage>
</organism>
<dbReference type="Proteomes" id="UP000007110">
    <property type="component" value="Unassembled WGS sequence"/>
</dbReference>
<feature type="transmembrane region" description="Helical" evidence="10">
    <location>
        <begin position="284"/>
        <end position="308"/>
    </location>
</feature>
<dbReference type="Pfam" id="PF00001">
    <property type="entry name" value="7tm_1"/>
    <property type="match status" value="1"/>
</dbReference>
<dbReference type="OMA" id="RTIVIIW"/>
<dbReference type="PROSITE" id="PS00237">
    <property type="entry name" value="G_PROTEIN_RECEP_F1_1"/>
    <property type="match status" value="1"/>
</dbReference>
<keyword evidence="4 8" id="KW-0297">G-protein coupled receptor</keyword>
<evidence type="ECO:0000256" key="2">
    <source>
        <dbReference type="ARBA" id="ARBA00022692"/>
    </source>
</evidence>
<dbReference type="GO" id="GO:0005886">
    <property type="term" value="C:plasma membrane"/>
    <property type="evidence" value="ECO:0000318"/>
    <property type="project" value="GO_Central"/>
</dbReference>
<dbReference type="AlphaFoldDB" id="A0A7M7G0K1"/>
<feature type="transmembrane region" description="Helical" evidence="10">
    <location>
        <begin position="94"/>
        <end position="113"/>
    </location>
</feature>
<dbReference type="GeneID" id="764194"/>
<evidence type="ECO:0000256" key="6">
    <source>
        <dbReference type="ARBA" id="ARBA00023170"/>
    </source>
</evidence>
<keyword evidence="2 8" id="KW-0812">Transmembrane</keyword>
<dbReference type="PANTHER" id="PTHR24243:SF208">
    <property type="entry name" value="PYROKININ-1 RECEPTOR"/>
    <property type="match status" value="1"/>
</dbReference>
<feature type="transmembrane region" description="Helical" evidence="10">
    <location>
        <begin position="56"/>
        <end position="82"/>
    </location>
</feature>
<evidence type="ECO:0000256" key="10">
    <source>
        <dbReference type="SAM" id="Phobius"/>
    </source>
</evidence>
<evidence type="ECO:0000256" key="8">
    <source>
        <dbReference type="RuleBase" id="RU000688"/>
    </source>
</evidence>
<dbReference type="InterPro" id="IPR017452">
    <property type="entry name" value="GPCR_Rhodpsn_7TM"/>
</dbReference>
<dbReference type="CDD" id="cd14993">
    <property type="entry name" value="7tmA_CCKR-like"/>
    <property type="match status" value="1"/>
</dbReference>
<feature type="region of interest" description="Disordered" evidence="9">
    <location>
        <begin position="603"/>
        <end position="624"/>
    </location>
</feature>
<dbReference type="OrthoDB" id="2101615at2759"/>
<dbReference type="Gene3D" id="1.20.1070.10">
    <property type="entry name" value="Rhodopsin 7-helix transmembrane proteins"/>
    <property type="match status" value="1"/>
</dbReference>
<keyword evidence="13" id="KW-1185">Reference proteome</keyword>
<keyword evidence="5 10" id="KW-0472">Membrane</keyword>
<dbReference type="SUPFAM" id="SSF81321">
    <property type="entry name" value="Family A G protein-coupled receptor-like"/>
    <property type="match status" value="1"/>
</dbReference>
<keyword evidence="6 8" id="KW-0675">Receptor</keyword>
<evidence type="ECO:0000313" key="12">
    <source>
        <dbReference type="EnsemblMetazoa" id="XP_001200425"/>
    </source>
</evidence>
<feature type="transmembrane region" description="Helical" evidence="10">
    <location>
        <begin position="176"/>
        <end position="196"/>
    </location>
</feature>
<keyword evidence="3 10" id="KW-1133">Transmembrane helix</keyword>
<dbReference type="PROSITE" id="PS50262">
    <property type="entry name" value="G_PROTEIN_RECEP_F1_2"/>
    <property type="match status" value="1"/>
</dbReference>
<evidence type="ECO:0000313" key="13">
    <source>
        <dbReference type="Proteomes" id="UP000007110"/>
    </source>
</evidence>
<feature type="compositionally biased region" description="Low complexity" evidence="9">
    <location>
        <begin position="431"/>
        <end position="443"/>
    </location>
</feature>
<evidence type="ECO:0000256" key="1">
    <source>
        <dbReference type="ARBA" id="ARBA00004141"/>
    </source>
</evidence>
<keyword evidence="7 8" id="KW-0807">Transducer</keyword>
<dbReference type="PRINTS" id="PR00237">
    <property type="entry name" value="GPCRRHODOPSN"/>
</dbReference>
<dbReference type="GO" id="GO:0004930">
    <property type="term" value="F:G protein-coupled receptor activity"/>
    <property type="evidence" value="ECO:0000318"/>
    <property type="project" value="GO_Central"/>
</dbReference>
<reference evidence="12" key="2">
    <citation type="submission" date="2021-01" db="UniProtKB">
        <authorList>
            <consortium name="EnsemblMetazoa"/>
        </authorList>
    </citation>
    <scope>IDENTIFICATION</scope>
</reference>
<dbReference type="PANTHER" id="PTHR24243">
    <property type="entry name" value="G-PROTEIN COUPLED RECEPTOR"/>
    <property type="match status" value="1"/>
</dbReference>
<dbReference type="GO" id="GO:0007186">
    <property type="term" value="P:G protein-coupled receptor signaling pathway"/>
    <property type="evidence" value="ECO:0000318"/>
    <property type="project" value="GO_Central"/>
</dbReference>
<evidence type="ECO:0000256" key="4">
    <source>
        <dbReference type="ARBA" id="ARBA00023040"/>
    </source>
</evidence>
<proteinExistence type="inferred from homology"/>
<sequence>MAGVGTTESFLDFGFQNSTLPFDTENVSKPRCFQGSPECVWMFHGYYSDLTQLASVYIIFIVIFVVIMALGIAGNSMVIGVVWSNRSMRTPTNYYIVSLAVSDLLVITFAMPLKLIEYTADVDLKIFSTALCSFAAFVMPAVVFTSIWTLVAISIDRYLVIIHPLRARSFNTRSRALRTIVIIWLTPFVILAPYFYPYHVLHYYFQSEMGVIRRRICTDRFIDIGGPAFSMAYNVFLFGVLFLVPVILLGFTCGSIAKRLMSLTEDEKMLKNSVRKEDASRKKVAKMVLIVVFCFFICWFPYFLVSMIAQFTTLLHDRNYIFSLLLIHLFGFANSFMNPVIYALMSQAFRTGFWLILTLCCPQYRDLVGPSNRSGGGRSVTAVSQTEVATERQTAKRGYNRFFRRESTQFSAVSDHDEDRIGMTKIGKVGNSSNNNNRRMANNQTVQEAERKQRAERLLHKFLDDEPPRKLTDVETVGRNTNGVGQSPESNECETPLIGNDYQEESCKLNGPHDVVYRKSVSSPVDVTGNDPGSRIADGQVVGQDGQVCVSTETDKNLQDMAPQDELIKFNASISKCAAWKAANDVSSQDGVIVMINEDVPDAERSHNGRDTVPQKAIHNSSTPGVEQLMDCEHGTAWDLAKASNGPVLDEATTKV</sequence>
<feature type="transmembrane region" description="Helical" evidence="10">
    <location>
        <begin position="231"/>
        <end position="251"/>
    </location>
</feature>
<feature type="transmembrane region" description="Helical" evidence="10">
    <location>
        <begin position="320"/>
        <end position="345"/>
    </location>
</feature>
<name>A0A7M7G0K1_STRPU</name>
<evidence type="ECO:0000256" key="3">
    <source>
        <dbReference type="ARBA" id="ARBA00022989"/>
    </source>
</evidence>
<dbReference type="InParanoid" id="A0A7M7G0K1"/>
<comment type="similarity">
    <text evidence="8">Belongs to the G-protein coupled receptor 1 family.</text>
</comment>
<dbReference type="KEGG" id="spu:764194"/>
<dbReference type="EnsemblMetazoa" id="XM_001200425">
    <property type="protein sequence ID" value="XP_001200425"/>
    <property type="gene ID" value="LOC764194"/>
</dbReference>
<dbReference type="SMART" id="SM01381">
    <property type="entry name" value="7TM_GPCR_Srsx"/>
    <property type="match status" value="1"/>
</dbReference>
<reference evidence="13" key="1">
    <citation type="submission" date="2015-02" db="EMBL/GenBank/DDBJ databases">
        <title>Genome sequencing for Strongylocentrotus purpuratus.</title>
        <authorList>
            <person name="Murali S."/>
            <person name="Liu Y."/>
            <person name="Vee V."/>
            <person name="English A."/>
            <person name="Wang M."/>
            <person name="Skinner E."/>
            <person name="Han Y."/>
            <person name="Muzny D.M."/>
            <person name="Worley K.C."/>
            <person name="Gibbs R.A."/>
        </authorList>
    </citation>
    <scope>NUCLEOTIDE SEQUENCE</scope>
</reference>
<accession>A0A7M7G0K1</accession>
<feature type="region of interest" description="Disordered" evidence="9">
    <location>
        <begin position="425"/>
        <end position="444"/>
    </location>
</feature>
<evidence type="ECO:0000256" key="7">
    <source>
        <dbReference type="ARBA" id="ARBA00023224"/>
    </source>
</evidence>
<evidence type="ECO:0000256" key="5">
    <source>
        <dbReference type="ARBA" id="ARBA00023136"/>
    </source>
</evidence>
<dbReference type="RefSeq" id="XP_001200425.2">
    <property type="nucleotide sequence ID" value="XM_001200425.4"/>
</dbReference>